<feature type="domain" description="IPT/TIG" evidence="14">
    <location>
        <begin position="2074"/>
        <end position="2164"/>
    </location>
</feature>
<dbReference type="InterPro" id="IPR006153">
    <property type="entry name" value="Cation/H_exchanger_TM"/>
</dbReference>
<protein>
    <submittedName>
        <fullName evidence="15">Ankyrin repeat protein</fullName>
    </submittedName>
</protein>
<organism evidence="15 16">
    <name type="scientific">Purpureocillium lilacinum</name>
    <name type="common">Paecilomyces lilacinus</name>
    <dbReference type="NCBI Taxonomy" id="33203"/>
    <lineage>
        <taxon>Eukaryota</taxon>
        <taxon>Fungi</taxon>
        <taxon>Dikarya</taxon>
        <taxon>Ascomycota</taxon>
        <taxon>Pezizomycotina</taxon>
        <taxon>Sordariomycetes</taxon>
        <taxon>Hypocreomycetidae</taxon>
        <taxon>Hypocreales</taxon>
        <taxon>Ophiocordycipitaceae</taxon>
        <taxon>Purpureocillium</taxon>
    </lineage>
</organism>
<feature type="region of interest" description="Disordered" evidence="12">
    <location>
        <begin position="2204"/>
        <end position="2223"/>
    </location>
</feature>
<feature type="compositionally biased region" description="Polar residues" evidence="12">
    <location>
        <begin position="1461"/>
        <end position="1475"/>
    </location>
</feature>
<dbReference type="Pfam" id="PF25603">
    <property type="entry name" value="SPT23_MGA2_DBD"/>
    <property type="match status" value="1"/>
</dbReference>
<feature type="transmembrane region" description="Helical" evidence="13">
    <location>
        <begin position="414"/>
        <end position="437"/>
    </location>
</feature>
<evidence type="ECO:0000256" key="13">
    <source>
        <dbReference type="SAM" id="Phobius"/>
    </source>
</evidence>
<evidence type="ECO:0000259" key="14">
    <source>
        <dbReference type="SMART" id="SM00429"/>
    </source>
</evidence>
<keyword evidence="4" id="KW-0050">Antiport</keyword>
<evidence type="ECO:0000256" key="9">
    <source>
        <dbReference type="ARBA" id="ARBA00023136"/>
    </source>
</evidence>
<comment type="similarity">
    <text evidence="2">Belongs to the fungal Na(+)/H(+) exchanger family.</text>
</comment>
<evidence type="ECO:0000313" key="15">
    <source>
        <dbReference type="EMBL" id="PWI73725.1"/>
    </source>
</evidence>
<feature type="transmembrane region" description="Helical" evidence="13">
    <location>
        <begin position="520"/>
        <end position="543"/>
    </location>
</feature>
<feature type="compositionally biased region" description="Polar residues" evidence="12">
    <location>
        <begin position="1483"/>
        <end position="1494"/>
    </location>
</feature>
<keyword evidence="10" id="KW-0739">Sodium transport</keyword>
<evidence type="ECO:0000256" key="8">
    <source>
        <dbReference type="ARBA" id="ARBA00023065"/>
    </source>
</evidence>
<feature type="transmembrane region" description="Helical" evidence="13">
    <location>
        <begin position="679"/>
        <end position="698"/>
    </location>
</feature>
<keyword evidence="7" id="KW-0915">Sodium</keyword>
<dbReference type="InterPro" id="IPR014756">
    <property type="entry name" value="Ig_E-set"/>
</dbReference>
<evidence type="ECO:0000256" key="1">
    <source>
        <dbReference type="ARBA" id="ARBA00004141"/>
    </source>
</evidence>
<dbReference type="InterPro" id="IPR038770">
    <property type="entry name" value="Na+/solute_symporter_sf"/>
</dbReference>
<dbReference type="PROSITE" id="PS50297">
    <property type="entry name" value="ANK_REP_REGION"/>
    <property type="match status" value="2"/>
</dbReference>
<keyword evidence="9 13" id="KW-0472">Membrane</keyword>
<dbReference type="GO" id="GO:0036376">
    <property type="term" value="P:sodium ion export across plasma membrane"/>
    <property type="evidence" value="ECO:0007669"/>
    <property type="project" value="InterPro"/>
</dbReference>
<dbReference type="Gene3D" id="1.25.40.20">
    <property type="entry name" value="Ankyrin repeat-containing domain"/>
    <property type="match status" value="1"/>
</dbReference>
<feature type="transmembrane region" description="Helical" evidence="13">
    <location>
        <begin position="309"/>
        <end position="330"/>
    </location>
</feature>
<dbReference type="InterPro" id="IPR013783">
    <property type="entry name" value="Ig-like_fold"/>
</dbReference>
<evidence type="ECO:0000256" key="7">
    <source>
        <dbReference type="ARBA" id="ARBA00023053"/>
    </source>
</evidence>
<accession>A0A2U3EGS1</accession>
<dbReference type="Proteomes" id="UP000245956">
    <property type="component" value="Unassembled WGS sequence"/>
</dbReference>
<dbReference type="SMART" id="SM00248">
    <property type="entry name" value="ANK"/>
    <property type="match status" value="2"/>
</dbReference>
<feature type="repeat" description="ANK" evidence="11">
    <location>
        <begin position="2257"/>
        <end position="2289"/>
    </location>
</feature>
<evidence type="ECO:0000256" key="10">
    <source>
        <dbReference type="ARBA" id="ARBA00023201"/>
    </source>
</evidence>
<sequence length="2690" mass="291034">MGREEDEMCTYKGGGRRDGRGDEGSCLDDYQSSSGIRTSTAACVRPHLQRGTACVTAEFDILQQEQEQDRGRHPGAEAGLSCVSHPPPGRLVRVLYAPPGPDPTTTTSLLTCRAPGPELQTPPGEVRGCQPACVGHTTVEGHLGSAGCSEVGSRAPRRGACARWLNSWSLTGGRATEHPRGPLLRAVGDGIDLEKFWSDLGLLSLHNQHHHRINVITVARSHRLKKSSRRPSPRSRLPLSSFANDTPFVVVATFAAFVVADQERHDRFLVCAHPRRRRYSPLALLTPCAAGMAHNKDSIWAVPLQLTNFNITVALLGGFISLFGLVSFLLKENFYLSEALISLLVGVGFGPHGADFIRPRDYAECNQSGVSALECRDNLNGITLNFSRLVLGVQLVLAGVQLPSKYLRREWKPILLLVGPGMTAMWIATSLLVWGLVRPPSFLHALAVGACVTPTDPVLSAVIVKGKFADQNIPKDLQNLIIAESGTNDGLGYPFLFFALYLIKYVGAGATEGNAGDAMGLWFGFTWGYTIILSILYGAVVGWLGKELLFWAKQRNYVDRESFLVFAIALALFVLGTCGLIGTDDVLACFIAGNTFTWDDWFRLQTKDDSLQPTIDMLLNVTIFLWYGAVLPWTLFGDNPIVPTWKLAVLGILVLLVRRLPWVFAMHKWIRQIEETRQAIFVGFFGPIGVSAVFYLFISLEFIEEHMSDENGVPRRDVQDLSETIRIVVWFLTVCSVVVHGLSIPLGKIGYLAPRTFGRVLSESLSDEPRAVEARRRIPVLGKYLAGKPGDVESRRPKPRPVISGPTNPRQAHQGTAPSGEGPALSASLSGAIQMQPDSGTATPVRVRRDREIRFPDEVAVTAQLPDALEAVLSSGGEEVASWRLYKPGTMDGTRSRRAAAMDGQPAWQRGKAWLHARRRTAQGRTDNKMHVVDVRDAARKSRKDGDAVGVVDWASAHTTKALTALFADKAHNGGLDTGPKLVDGVASEPWRRTDQLAVGRGQHSGDQGRTTQPKGTHNATQQIRAEGGGSCGENWHPAGKLPSQWMALQRSTVADAREVTLRCGAVRRDSGHQLTARAAPASLPVSASSDGTLSRLSQPASTVPSPLPPPQSRRSAGRILPSPSTPQRLLLPHHRAKPTITATTAEGLRAASAPIVESSIPQSSGARRSISAAPSIEAPSARRVLLPPTLILLFCPRPHVSRPADLAEAHAPLPPSLRLFLSVSHGGGDGFGASRHLSRDTTASRAGSDPLICTLRASLPNGTLRTLSAPGHPITHVAFPSAPRSSETPVRWTTRTALSAGGHVICGSGDFHDYDDEFGASNLFDFSNSPDTLQSLETIGTNESKNFLNPQELTASAPDALPDSPNESYHDSSSESASSTKRAGSSASAKTPATTADTAMEDGKDVKMEWANPNYSAFDDEDNAFAFGREADPSVMMDAMYGFGEHDDTFMDRSFDFEGASSSPEAAVGSQINMPSPGMPTIKTTSPKKTAQPNRAKAPNHKKQPSQYSMASSVNGAKTAGSREVSPMSAMVTSHNSSPANTFFNSPSPGAGHDFNKAMNGNAMWPNRMDMAAHANGRPVPVPFGGPVPMPQQQAAMYNAAPFNFTGGYELRIMPTPLKSRVETQIPIKMTLSPLPPGVTKLHLPAHTISKPKLLAKPAPERSPDTLELHVTLVCTSAMEQPGMKQKALDRACKLPQRHLPDLDDENSPQNGGDVRICQGCITRERKRAARKKIKKPDEEKLWGLDEERRVIVFNTQEVKEWQPLSGVMDPNGRPETVASNLAMQIDAPMRIACYCRHHNEKMGFNVIFTIKDFQDRVIAQAMSNPIMITDDHKTHPMTQASSQPAMSEAVTSSTAAQDPATSSLGPPAQNGYHMSPSASDHHAGQRNGQSPSYAASTSGKTTPTMSAATAPTRTMSRPPSPSQGGPLAKKRKSSGSGTRVPNGLTMTRLETSPPPGSQTTSAQLSTATSPFSPNPAAFSQMEQMFGQQPFANGPPTPGSSDQVPFFANNRSASMDNLAMAQLYSAPTSSHPSRAPSPNGLRNGVNIPQNQFAQSLSSSLFALPMGVNQARPPPMIHKIIPNEGPKMGGIEVTVLGQGFFQGLEVWFGDQKATTTTYWGDSSLVCLLPPSPVAGAVAVTFKHQGVPGAQSFPMGKEPPIFKYIDDNEDKLIRTALSVLGHKMSGQMVDVSDLARRILNDGSSTWAAGPSGGQTSGGPGFNHAASHEHLESQLLKVLDLIDLDDSTHKTRLDLKRPTGHTMLHLACSLGYHRFVAALLARGANPDARDKGGFTPLHVAAINNHPEIVRRLMLVGADPTIRSLSSLTAADVAQSRQVLRAIRQSERHARSFSGGSLHSRTSSATSLRSLWEPMTRAHTHDEPIAVDGGEESPEYTSGDFEDEDPDEDLYMHMRRQSRVRGDVDSTDHLGDDSDEEIRGPGSPTTQFAALKDQLQQQFHQLQQSMALHLQSLPQMPQIPTFPGMPLLPDYQAYLQQAPFMRRMQQLMPGGSGARPDSQDGGNPKMDSRWWDLSSYMQNGAQAPPAYEEIFGRQDSDTKQESAIRAAADAEADIKCTSLYDQPSTSAAAEARTITRATSPGILKIGRKNAITKEQQEQFLAAHEKKLKNLSSDRNLFFIWIPLLLVMVCAMLYSYFPSLFPFLWSSARALVQVGQTQVARLVPQGTRAPPVEV</sequence>
<evidence type="ECO:0000256" key="2">
    <source>
        <dbReference type="ARBA" id="ARBA00005248"/>
    </source>
</evidence>
<feature type="compositionally biased region" description="Polar residues" evidence="12">
    <location>
        <begin position="805"/>
        <end position="817"/>
    </location>
</feature>
<dbReference type="InterPro" id="IPR057962">
    <property type="entry name" value="SPT23_MGA2_DBD"/>
</dbReference>
<feature type="compositionally biased region" description="Polar residues" evidence="12">
    <location>
        <begin position="1888"/>
        <end position="1902"/>
    </location>
</feature>
<evidence type="ECO:0000256" key="6">
    <source>
        <dbReference type="ARBA" id="ARBA00022989"/>
    </source>
</evidence>
<evidence type="ECO:0000256" key="4">
    <source>
        <dbReference type="ARBA" id="ARBA00022449"/>
    </source>
</evidence>
<evidence type="ECO:0000256" key="5">
    <source>
        <dbReference type="ARBA" id="ARBA00022692"/>
    </source>
</evidence>
<evidence type="ECO:0000256" key="12">
    <source>
        <dbReference type="SAM" id="MobiDB-lite"/>
    </source>
</evidence>
<feature type="compositionally biased region" description="Acidic residues" evidence="12">
    <location>
        <begin position="2386"/>
        <end position="2406"/>
    </location>
</feature>
<feature type="compositionally biased region" description="Low complexity" evidence="12">
    <location>
        <begin position="1077"/>
        <end position="1090"/>
    </location>
</feature>
<feature type="transmembrane region" description="Helical" evidence="13">
    <location>
        <begin position="647"/>
        <end position="667"/>
    </location>
</feature>
<feature type="compositionally biased region" description="Polar residues" evidence="12">
    <location>
        <begin position="1532"/>
        <end position="1549"/>
    </location>
</feature>
<reference evidence="15 16" key="1">
    <citation type="journal article" date="2016" name="Front. Microbiol.">
        <title>Genome and transcriptome sequences reveal the specific parasitism of the nematophagous Purpureocillium lilacinum 36-1.</title>
        <authorList>
            <person name="Xie J."/>
            <person name="Li S."/>
            <person name="Mo C."/>
            <person name="Xiao X."/>
            <person name="Peng D."/>
            <person name="Wang G."/>
            <person name="Xiao Y."/>
        </authorList>
    </citation>
    <scope>NUCLEOTIDE SEQUENCE [LARGE SCALE GENOMIC DNA]</scope>
    <source>
        <strain evidence="15 16">36-1</strain>
    </source>
</reference>
<comment type="caution">
    <text evidence="15">The sequence shown here is derived from an EMBL/GenBank/DDBJ whole genome shotgun (WGS) entry which is preliminary data.</text>
</comment>
<feature type="region of interest" description="Disordered" evidence="12">
    <location>
        <begin position="1831"/>
        <end position="1979"/>
    </location>
</feature>
<feature type="compositionally biased region" description="Low complexity" evidence="12">
    <location>
        <begin position="1959"/>
        <end position="1971"/>
    </location>
</feature>
<dbReference type="InterPro" id="IPR036770">
    <property type="entry name" value="Ankyrin_rpt-contain_sf"/>
</dbReference>
<dbReference type="PANTHER" id="PTHR31382:SF1">
    <property type="entry name" value="SODIUM ION_PROTON EXCHANGER (EUROFUNG)"/>
    <property type="match status" value="1"/>
</dbReference>
<evidence type="ECO:0000256" key="11">
    <source>
        <dbReference type="PROSITE-ProRule" id="PRU00023"/>
    </source>
</evidence>
<keyword evidence="3" id="KW-0813">Transport</keyword>
<feature type="compositionally biased region" description="Gly residues" evidence="12">
    <location>
        <begin position="2209"/>
        <end position="2219"/>
    </location>
</feature>
<dbReference type="GO" id="GO:0005886">
    <property type="term" value="C:plasma membrane"/>
    <property type="evidence" value="ECO:0007669"/>
    <property type="project" value="InterPro"/>
</dbReference>
<keyword evidence="5 13" id="KW-0812">Transmembrane</keyword>
<keyword evidence="6 13" id="KW-1133">Transmembrane helix</keyword>
<keyword evidence="8" id="KW-0406">Ion transport</keyword>
<feature type="region of interest" description="Disordered" evidence="12">
    <location>
        <begin position="1072"/>
        <end position="1130"/>
    </location>
</feature>
<dbReference type="GO" id="GO:0015385">
    <property type="term" value="F:sodium:proton antiporter activity"/>
    <property type="evidence" value="ECO:0007669"/>
    <property type="project" value="InterPro"/>
</dbReference>
<feature type="transmembrane region" description="Helical" evidence="13">
    <location>
        <begin position="563"/>
        <end position="596"/>
    </location>
</feature>
<feature type="compositionally biased region" description="Low complexity" evidence="12">
    <location>
        <begin position="1375"/>
        <end position="1399"/>
    </location>
</feature>
<dbReference type="InterPro" id="IPR004712">
    <property type="entry name" value="Na+/H+_antiporter_fungi"/>
</dbReference>
<feature type="region of interest" description="Disordered" evidence="12">
    <location>
        <begin position="1459"/>
        <end position="1550"/>
    </location>
</feature>
<feature type="compositionally biased region" description="Polar residues" evidence="12">
    <location>
        <begin position="1936"/>
        <end position="1952"/>
    </location>
</feature>
<dbReference type="InterPro" id="IPR002909">
    <property type="entry name" value="IPT_dom"/>
</dbReference>
<feature type="region of interest" description="Disordered" evidence="12">
    <location>
        <begin position="787"/>
        <end position="827"/>
    </location>
</feature>
<feature type="compositionally biased region" description="Polar residues" evidence="12">
    <location>
        <begin position="1838"/>
        <end position="1866"/>
    </location>
</feature>
<evidence type="ECO:0000256" key="3">
    <source>
        <dbReference type="ARBA" id="ARBA00022448"/>
    </source>
</evidence>
<feature type="transmembrane region" description="Helical" evidence="13">
    <location>
        <begin position="2632"/>
        <end position="2653"/>
    </location>
</feature>
<feature type="transmembrane region" description="Helical" evidence="13">
    <location>
        <begin position="617"/>
        <end position="635"/>
    </location>
</feature>
<dbReference type="Pfam" id="PF01833">
    <property type="entry name" value="TIG"/>
    <property type="match status" value="1"/>
</dbReference>
<feature type="transmembrane region" description="Helical" evidence="13">
    <location>
        <begin position="491"/>
        <end position="508"/>
    </location>
</feature>
<keyword evidence="11" id="KW-0040">ANK repeat</keyword>
<feature type="region of interest" description="Disordered" evidence="12">
    <location>
        <begin position="1"/>
        <end position="31"/>
    </location>
</feature>
<feature type="region of interest" description="Disordered" evidence="12">
    <location>
        <begin position="998"/>
        <end position="1021"/>
    </location>
</feature>
<feature type="compositionally biased region" description="Basic and acidic residues" evidence="12">
    <location>
        <begin position="2417"/>
        <end position="2429"/>
    </location>
</feature>
<feature type="region of interest" description="Disordered" evidence="12">
    <location>
        <begin position="2505"/>
        <end position="2525"/>
    </location>
</feature>
<dbReference type="CDD" id="cd00102">
    <property type="entry name" value="IPT"/>
    <property type="match status" value="1"/>
</dbReference>
<evidence type="ECO:0000313" key="16">
    <source>
        <dbReference type="Proteomes" id="UP000245956"/>
    </source>
</evidence>
<feature type="repeat" description="ANK" evidence="11">
    <location>
        <begin position="2290"/>
        <end position="2322"/>
    </location>
</feature>
<dbReference type="SMART" id="SM00429">
    <property type="entry name" value="IPT"/>
    <property type="match status" value="1"/>
</dbReference>
<dbReference type="InterPro" id="IPR002110">
    <property type="entry name" value="Ankyrin_rpt"/>
</dbReference>
<comment type="subcellular location">
    <subcellularLocation>
        <location evidence="1">Membrane</location>
        <topology evidence="1">Multi-pass membrane protein</topology>
    </subcellularLocation>
</comment>
<gene>
    <name evidence="15" type="ORF">PCL_09001</name>
</gene>
<proteinExistence type="inferred from homology"/>
<dbReference type="EMBL" id="LCWV01000004">
    <property type="protein sequence ID" value="PWI73725.1"/>
    <property type="molecule type" value="Genomic_DNA"/>
</dbReference>
<dbReference type="FunFam" id="1.20.1530.20:FF:000015">
    <property type="entry name" value="Na(+)/H(+) antiporter 2"/>
    <property type="match status" value="1"/>
</dbReference>
<dbReference type="SUPFAM" id="SSF81296">
    <property type="entry name" value="E set domains"/>
    <property type="match status" value="1"/>
</dbReference>
<dbReference type="GO" id="GO:0120029">
    <property type="term" value="P:proton export across plasma membrane"/>
    <property type="evidence" value="ECO:0007669"/>
    <property type="project" value="InterPro"/>
</dbReference>
<name>A0A2U3EGS1_PURLI</name>
<feature type="compositionally biased region" description="Polar residues" evidence="12">
    <location>
        <begin position="1005"/>
        <end position="1021"/>
    </location>
</feature>
<dbReference type="PANTHER" id="PTHR31382">
    <property type="entry name" value="NA(+)/H(+) ANTIPORTER"/>
    <property type="match status" value="1"/>
</dbReference>
<dbReference type="SUPFAM" id="SSF48403">
    <property type="entry name" value="Ankyrin repeat"/>
    <property type="match status" value="1"/>
</dbReference>
<feature type="region of interest" description="Disordered" evidence="12">
    <location>
        <begin position="65"/>
        <end position="84"/>
    </location>
</feature>
<dbReference type="Pfam" id="PF00999">
    <property type="entry name" value="Na_H_Exchanger"/>
    <property type="match status" value="1"/>
</dbReference>
<feature type="compositionally biased region" description="Polar residues" evidence="12">
    <location>
        <begin position="1506"/>
        <end position="1517"/>
    </location>
</feature>
<dbReference type="Pfam" id="PF12796">
    <property type="entry name" value="Ank_2"/>
    <property type="match status" value="1"/>
</dbReference>
<feature type="compositionally biased region" description="Low complexity" evidence="12">
    <location>
        <begin position="1903"/>
        <end position="1919"/>
    </location>
</feature>
<feature type="region of interest" description="Disordered" evidence="12">
    <location>
        <begin position="2378"/>
        <end position="2443"/>
    </location>
</feature>
<dbReference type="Gene3D" id="1.20.1530.20">
    <property type="match status" value="1"/>
</dbReference>
<feature type="region of interest" description="Disordered" evidence="12">
    <location>
        <begin position="1356"/>
        <end position="1406"/>
    </location>
</feature>
<dbReference type="Gene3D" id="2.60.40.10">
    <property type="entry name" value="Immunoglobulins"/>
    <property type="match status" value="1"/>
</dbReference>
<dbReference type="GO" id="GO:0042391">
    <property type="term" value="P:regulation of membrane potential"/>
    <property type="evidence" value="ECO:0007669"/>
    <property type="project" value="InterPro"/>
</dbReference>
<dbReference type="PROSITE" id="PS50088">
    <property type="entry name" value="ANK_REPEAT"/>
    <property type="match status" value="2"/>
</dbReference>